<dbReference type="EMBL" id="JASBWT010000056">
    <property type="protein sequence ID" value="KAJ9091301.1"/>
    <property type="molecule type" value="Genomic_DNA"/>
</dbReference>
<accession>A0ACC2UXT9</accession>
<sequence>MTLTDADAQDDELRKAWVKDVRTAAAQVSATYASDSLKAKTIKGNVGSETRAVINPRIKDKTVEALLEALRLLDDEDTDMIATRSQTNRAADTVAGMRAELTRMQQMMQQIRVTGGGATGGAVGTMATTGQRTQGGTNSAPTGGWAPVTPELQRRIDEYLTENKGVRADVPFPQMPGTEAPGSGECFGCGIKGHSGAFCTRPKLPKPDQEHRFAVHMATRGRGAAAQTMRPTTVIPARMANPATDSNSEPINGPARFTYLEDEAEAGNGMGC</sequence>
<gene>
    <name evidence="1" type="ORF">QFC21_007256</name>
</gene>
<proteinExistence type="predicted"/>
<evidence type="ECO:0000313" key="1">
    <source>
        <dbReference type="EMBL" id="KAJ9091301.1"/>
    </source>
</evidence>
<evidence type="ECO:0000313" key="2">
    <source>
        <dbReference type="Proteomes" id="UP001227268"/>
    </source>
</evidence>
<name>A0ACC2UXT9_9TREE</name>
<keyword evidence="2" id="KW-1185">Reference proteome</keyword>
<comment type="caution">
    <text evidence="1">The sequence shown here is derived from an EMBL/GenBank/DDBJ whole genome shotgun (WGS) entry which is preliminary data.</text>
</comment>
<protein>
    <submittedName>
        <fullName evidence="1">Uncharacterized protein</fullName>
    </submittedName>
</protein>
<reference evidence="1" key="1">
    <citation type="submission" date="2023-04" db="EMBL/GenBank/DDBJ databases">
        <title>Draft Genome sequencing of Naganishia species isolated from polar environments using Oxford Nanopore Technology.</title>
        <authorList>
            <person name="Leo P."/>
            <person name="Venkateswaran K."/>
        </authorList>
    </citation>
    <scope>NUCLEOTIDE SEQUENCE</scope>
    <source>
        <strain evidence="1">MNA-CCFEE 5423</strain>
    </source>
</reference>
<organism evidence="1 2">
    <name type="scientific">Naganishia friedmannii</name>
    <dbReference type="NCBI Taxonomy" id="89922"/>
    <lineage>
        <taxon>Eukaryota</taxon>
        <taxon>Fungi</taxon>
        <taxon>Dikarya</taxon>
        <taxon>Basidiomycota</taxon>
        <taxon>Agaricomycotina</taxon>
        <taxon>Tremellomycetes</taxon>
        <taxon>Filobasidiales</taxon>
        <taxon>Filobasidiaceae</taxon>
        <taxon>Naganishia</taxon>
    </lineage>
</organism>
<dbReference type="Proteomes" id="UP001227268">
    <property type="component" value="Unassembled WGS sequence"/>
</dbReference>